<name>A0ACC0AS02_CATRO</name>
<evidence type="ECO:0000313" key="2">
    <source>
        <dbReference type="Proteomes" id="UP001060085"/>
    </source>
</evidence>
<proteinExistence type="predicted"/>
<dbReference type="EMBL" id="CM044705">
    <property type="protein sequence ID" value="KAI5663319.1"/>
    <property type="molecule type" value="Genomic_DNA"/>
</dbReference>
<protein>
    <submittedName>
        <fullName evidence="1">Uncharacterized protein</fullName>
    </submittedName>
</protein>
<evidence type="ECO:0000313" key="1">
    <source>
        <dbReference type="EMBL" id="KAI5663319.1"/>
    </source>
</evidence>
<organism evidence="1 2">
    <name type="scientific">Catharanthus roseus</name>
    <name type="common">Madagascar periwinkle</name>
    <name type="synonym">Vinca rosea</name>
    <dbReference type="NCBI Taxonomy" id="4058"/>
    <lineage>
        <taxon>Eukaryota</taxon>
        <taxon>Viridiplantae</taxon>
        <taxon>Streptophyta</taxon>
        <taxon>Embryophyta</taxon>
        <taxon>Tracheophyta</taxon>
        <taxon>Spermatophyta</taxon>
        <taxon>Magnoliopsida</taxon>
        <taxon>eudicotyledons</taxon>
        <taxon>Gunneridae</taxon>
        <taxon>Pentapetalae</taxon>
        <taxon>asterids</taxon>
        <taxon>lamiids</taxon>
        <taxon>Gentianales</taxon>
        <taxon>Apocynaceae</taxon>
        <taxon>Rauvolfioideae</taxon>
        <taxon>Vinceae</taxon>
        <taxon>Catharanthinae</taxon>
        <taxon>Catharanthus</taxon>
    </lineage>
</organism>
<keyword evidence="2" id="KW-1185">Reference proteome</keyword>
<gene>
    <name evidence="1" type="ORF">M9H77_22642</name>
</gene>
<accession>A0ACC0AS02</accession>
<dbReference type="Proteomes" id="UP001060085">
    <property type="component" value="Linkage Group LG05"/>
</dbReference>
<sequence>MVKKKNANVGHSEAGESSRGGKKENRKQVARSETPLDKFISVQAAANYEAWTQKKRKIAPRHLVDLSDMGGMEIIPALFHDISWGSLLIVNEPFYPMMLYEFYANLQRGRNQFGRNAITSRVNGKNILVDDKLLNSILETPEDRMRFYTKNKKYFDQNPYSEKRFEEILTKGIVLKRSEDRTTAKLDAYGRILRHIISNIVIPNVGHKSSIRNMHSFIMLAMHEYRKINFGYIVIEHMLAAQSSSTKCLPYGCFFTKIFQHFEINLVGVGDHIGPGKIYNQNTFKRMGFKRTDEGLFKRGGQQGSDDDDDDEEDNSDEE</sequence>
<comment type="caution">
    <text evidence="1">The sequence shown here is derived from an EMBL/GenBank/DDBJ whole genome shotgun (WGS) entry which is preliminary data.</text>
</comment>
<reference evidence="2" key="1">
    <citation type="journal article" date="2023" name="Nat. Plants">
        <title>Single-cell RNA sequencing provides a high-resolution roadmap for understanding the multicellular compartmentation of specialized metabolism.</title>
        <authorList>
            <person name="Sun S."/>
            <person name="Shen X."/>
            <person name="Li Y."/>
            <person name="Li Y."/>
            <person name="Wang S."/>
            <person name="Li R."/>
            <person name="Zhang H."/>
            <person name="Shen G."/>
            <person name="Guo B."/>
            <person name="Wei J."/>
            <person name="Xu J."/>
            <person name="St-Pierre B."/>
            <person name="Chen S."/>
            <person name="Sun C."/>
        </authorList>
    </citation>
    <scope>NUCLEOTIDE SEQUENCE [LARGE SCALE GENOMIC DNA]</scope>
</reference>